<dbReference type="SUPFAM" id="SSF50978">
    <property type="entry name" value="WD40 repeat-like"/>
    <property type="match status" value="1"/>
</dbReference>
<name>A0A067Q8R3_9AGAM</name>
<sequence length="469" mass="52127">MAGHDQYPHVTKLPADVWFNVVRYLPVRDFLSICSTCCDLRDILSDRHVWSTKMKDLLTAVPQPHIARTLPSMSTADLKRRAIRAALLDEKWQQKDLAIRRMHSIPYESTFQDVKLLPGGEMVLILLENGSLQLRSLISLEPVYTFHASVIITGYNTCDISFSSNGRIFASFHHSINSYVFLVDVVNPCISTAAMIKPRELVGFADPPLFLIGCPYTYAAGNLIAVGYFDRDGNPCIYIRTVILEQTDAGDVAEHAVMRFDSRVQVGYFESSSVSLLSRHRLLFVHGEGTTIYQIPQCQPVSSGPPPVFVPEQIWTTDLIMKHDAPFTFSPALWGDSFSTSRSPSRSLAFCSRTHMHIIQSTRDFCERSIKTYPSHGITSEPTAKLILGFTKGISRDESDCSVIGTFCVPTSSDDLATKTTRCGSFVVPLDPLEVVIDCSFDEGTGRILVLVGSAGRFTPTRILVMDVI</sequence>
<gene>
    <name evidence="2" type="ORF">JAAARDRAFT_68428</name>
</gene>
<dbReference type="Proteomes" id="UP000027265">
    <property type="component" value="Unassembled WGS sequence"/>
</dbReference>
<proteinExistence type="predicted"/>
<dbReference type="SMART" id="SM00256">
    <property type="entry name" value="FBOX"/>
    <property type="match status" value="1"/>
</dbReference>
<feature type="domain" description="F-box" evidence="1">
    <location>
        <begin position="7"/>
        <end position="53"/>
    </location>
</feature>
<evidence type="ECO:0000313" key="3">
    <source>
        <dbReference type="Proteomes" id="UP000027265"/>
    </source>
</evidence>
<dbReference type="Gene3D" id="1.20.1280.50">
    <property type="match status" value="1"/>
</dbReference>
<dbReference type="InterPro" id="IPR001810">
    <property type="entry name" value="F-box_dom"/>
</dbReference>
<dbReference type="PROSITE" id="PS50181">
    <property type="entry name" value="FBOX"/>
    <property type="match status" value="1"/>
</dbReference>
<evidence type="ECO:0000259" key="1">
    <source>
        <dbReference type="PROSITE" id="PS50181"/>
    </source>
</evidence>
<dbReference type="AlphaFoldDB" id="A0A067Q8R3"/>
<dbReference type="InterPro" id="IPR036047">
    <property type="entry name" value="F-box-like_dom_sf"/>
</dbReference>
<dbReference type="SUPFAM" id="SSF81383">
    <property type="entry name" value="F-box domain"/>
    <property type="match status" value="1"/>
</dbReference>
<accession>A0A067Q8R3</accession>
<organism evidence="2 3">
    <name type="scientific">Jaapia argillacea MUCL 33604</name>
    <dbReference type="NCBI Taxonomy" id="933084"/>
    <lineage>
        <taxon>Eukaryota</taxon>
        <taxon>Fungi</taxon>
        <taxon>Dikarya</taxon>
        <taxon>Basidiomycota</taxon>
        <taxon>Agaricomycotina</taxon>
        <taxon>Agaricomycetes</taxon>
        <taxon>Agaricomycetidae</taxon>
        <taxon>Jaapiales</taxon>
        <taxon>Jaapiaceae</taxon>
        <taxon>Jaapia</taxon>
    </lineage>
</organism>
<keyword evidence="3" id="KW-1185">Reference proteome</keyword>
<dbReference type="HOGENOM" id="CLU_582727_0_0_1"/>
<dbReference type="InterPro" id="IPR036322">
    <property type="entry name" value="WD40_repeat_dom_sf"/>
</dbReference>
<dbReference type="Pfam" id="PF00646">
    <property type="entry name" value="F-box"/>
    <property type="match status" value="1"/>
</dbReference>
<protein>
    <recommendedName>
        <fullName evidence="1">F-box domain-containing protein</fullName>
    </recommendedName>
</protein>
<dbReference type="EMBL" id="KL197715">
    <property type="protein sequence ID" value="KDQ59892.1"/>
    <property type="molecule type" value="Genomic_DNA"/>
</dbReference>
<evidence type="ECO:0000313" key="2">
    <source>
        <dbReference type="EMBL" id="KDQ59892.1"/>
    </source>
</evidence>
<reference evidence="3" key="1">
    <citation type="journal article" date="2014" name="Proc. Natl. Acad. Sci. U.S.A.">
        <title>Extensive sampling of basidiomycete genomes demonstrates inadequacy of the white-rot/brown-rot paradigm for wood decay fungi.</title>
        <authorList>
            <person name="Riley R."/>
            <person name="Salamov A.A."/>
            <person name="Brown D.W."/>
            <person name="Nagy L.G."/>
            <person name="Floudas D."/>
            <person name="Held B.W."/>
            <person name="Levasseur A."/>
            <person name="Lombard V."/>
            <person name="Morin E."/>
            <person name="Otillar R."/>
            <person name="Lindquist E.A."/>
            <person name="Sun H."/>
            <person name="LaButti K.M."/>
            <person name="Schmutz J."/>
            <person name="Jabbour D."/>
            <person name="Luo H."/>
            <person name="Baker S.E."/>
            <person name="Pisabarro A.G."/>
            <person name="Walton J.D."/>
            <person name="Blanchette R.A."/>
            <person name="Henrissat B."/>
            <person name="Martin F."/>
            <person name="Cullen D."/>
            <person name="Hibbett D.S."/>
            <person name="Grigoriev I.V."/>
        </authorList>
    </citation>
    <scope>NUCLEOTIDE SEQUENCE [LARGE SCALE GENOMIC DNA]</scope>
    <source>
        <strain evidence="3">MUCL 33604</strain>
    </source>
</reference>
<dbReference type="OrthoDB" id="3270575at2759"/>
<dbReference type="InParanoid" id="A0A067Q8R3"/>